<comment type="caution">
    <text evidence="2">The sequence shown here is derived from an EMBL/GenBank/DDBJ whole genome shotgun (WGS) entry which is preliminary data.</text>
</comment>
<dbReference type="OrthoDB" id="4548745at2"/>
<evidence type="ECO:0000256" key="1">
    <source>
        <dbReference type="SAM" id="Phobius"/>
    </source>
</evidence>
<keyword evidence="1" id="KW-1133">Transmembrane helix</keyword>
<dbReference type="AlphaFoldDB" id="A0A5N0E8G7"/>
<protein>
    <recommendedName>
        <fullName evidence="4">DUF4386 domain-containing protein</fullName>
    </recommendedName>
</protein>
<feature type="transmembrane region" description="Helical" evidence="1">
    <location>
        <begin position="117"/>
        <end position="147"/>
    </location>
</feature>
<reference evidence="2 3" key="1">
    <citation type="submission" date="2019-09" db="EMBL/GenBank/DDBJ databases">
        <authorList>
            <person name="Wang X."/>
        </authorList>
    </citation>
    <scope>NUCLEOTIDE SEQUENCE [LARGE SCALE GENOMIC DNA]</scope>
    <source>
        <strain evidence="2 3">CICC 11023</strain>
    </source>
</reference>
<dbReference type="RefSeq" id="WP_150405265.1">
    <property type="nucleotide sequence ID" value="NZ_VXLC01000015.1"/>
</dbReference>
<evidence type="ECO:0000313" key="2">
    <source>
        <dbReference type="EMBL" id="KAA8885707.1"/>
    </source>
</evidence>
<feature type="transmembrane region" description="Helical" evidence="1">
    <location>
        <begin position="225"/>
        <end position="245"/>
    </location>
</feature>
<organism evidence="2 3">
    <name type="scientific">Nocardia colli</name>
    <dbReference type="NCBI Taxonomy" id="2545717"/>
    <lineage>
        <taxon>Bacteria</taxon>
        <taxon>Bacillati</taxon>
        <taxon>Actinomycetota</taxon>
        <taxon>Actinomycetes</taxon>
        <taxon>Mycobacteriales</taxon>
        <taxon>Nocardiaceae</taxon>
        <taxon>Nocardia</taxon>
    </lineage>
</organism>
<keyword evidence="1" id="KW-0472">Membrane</keyword>
<accession>A0A5N0E8G7</accession>
<feature type="transmembrane region" description="Helical" evidence="1">
    <location>
        <begin position="159"/>
        <end position="181"/>
    </location>
</feature>
<name>A0A5N0E8G7_9NOCA</name>
<keyword evidence="1" id="KW-0812">Transmembrane</keyword>
<gene>
    <name evidence="2" type="ORF">F3087_29195</name>
</gene>
<sequence>MSHTAVIPSHSSSSWFAAWLNRFASWLAKPSAARLVYALIAITLIIGGIAAALVIAYVFPESWDQQGTVELYRRYQLVGKIGMIVTGTAAIPFLAIVGATASYFWSIDTSKHHVLSWIAIVSDIAFVTAILMYVSFAAAPIVLYGHISDELLHVLHVQAFAAGGMLGPLWIPNIVAVAVIGRRAGLFPTWLSWLAVLGVLTQFPAILGVTTLYGPFNAANGFISFYIPGIGPVTWATYMIAWCTVQWAKEHTADTARDDPNGSWK</sequence>
<keyword evidence="3" id="KW-1185">Reference proteome</keyword>
<feature type="transmembrane region" description="Helical" evidence="1">
    <location>
        <begin position="35"/>
        <end position="59"/>
    </location>
</feature>
<evidence type="ECO:0008006" key="4">
    <source>
        <dbReference type="Google" id="ProtNLM"/>
    </source>
</evidence>
<dbReference type="EMBL" id="VXLC01000015">
    <property type="protein sequence ID" value="KAA8885707.1"/>
    <property type="molecule type" value="Genomic_DNA"/>
</dbReference>
<feature type="transmembrane region" description="Helical" evidence="1">
    <location>
        <begin position="193"/>
        <end position="213"/>
    </location>
</feature>
<dbReference type="Proteomes" id="UP000323876">
    <property type="component" value="Unassembled WGS sequence"/>
</dbReference>
<proteinExistence type="predicted"/>
<feature type="transmembrane region" description="Helical" evidence="1">
    <location>
        <begin position="79"/>
        <end position="105"/>
    </location>
</feature>
<evidence type="ECO:0000313" key="3">
    <source>
        <dbReference type="Proteomes" id="UP000323876"/>
    </source>
</evidence>